<keyword evidence="6 7" id="KW-0472">Membrane</keyword>
<evidence type="ECO:0000256" key="1">
    <source>
        <dbReference type="ARBA" id="ARBA00004651"/>
    </source>
</evidence>
<evidence type="ECO:0000313" key="9">
    <source>
        <dbReference type="Proteomes" id="UP000516421"/>
    </source>
</evidence>
<dbReference type="KEGG" id="rama:IDM48_08140"/>
<dbReference type="InterPro" id="IPR007341">
    <property type="entry name" value="Transgly_assoc"/>
</dbReference>
<dbReference type="GO" id="GO:0005886">
    <property type="term" value="C:plasma membrane"/>
    <property type="evidence" value="ECO:0007669"/>
    <property type="project" value="UniProtKB-SubCell"/>
</dbReference>
<keyword evidence="5 7" id="KW-1133">Transmembrane helix</keyword>
<reference evidence="8 9" key="1">
    <citation type="submission" date="2020-09" db="EMBL/GenBank/DDBJ databases">
        <title>Investigation of environmental microbe.</title>
        <authorList>
            <person name="Ou Y."/>
            <person name="Kang Q."/>
        </authorList>
    </citation>
    <scope>NUCLEOTIDE SEQUENCE [LARGE SCALE GENOMIC DNA]</scope>
    <source>
        <strain evidence="8 9">KJZ-9</strain>
    </source>
</reference>
<evidence type="ECO:0000256" key="6">
    <source>
        <dbReference type="ARBA" id="ARBA00023136"/>
    </source>
</evidence>
<keyword evidence="3" id="KW-1003">Cell membrane</keyword>
<proteinExistence type="inferred from homology"/>
<protein>
    <submittedName>
        <fullName evidence="8">GlsB/YeaQ/YmgE family stress response membrane protein</fullName>
    </submittedName>
</protein>
<dbReference type="Proteomes" id="UP000516421">
    <property type="component" value="Chromosome"/>
</dbReference>
<evidence type="ECO:0000313" key="8">
    <source>
        <dbReference type="EMBL" id="QNV39363.1"/>
    </source>
</evidence>
<comment type="subcellular location">
    <subcellularLocation>
        <location evidence="1">Cell membrane</location>
        <topology evidence="1">Multi-pass membrane protein</topology>
    </subcellularLocation>
</comment>
<dbReference type="PANTHER" id="PTHR33884:SF3">
    <property type="entry name" value="UPF0410 PROTEIN YMGE"/>
    <property type="match status" value="1"/>
</dbReference>
<evidence type="ECO:0000256" key="4">
    <source>
        <dbReference type="ARBA" id="ARBA00022692"/>
    </source>
</evidence>
<evidence type="ECO:0000256" key="5">
    <source>
        <dbReference type="ARBA" id="ARBA00022989"/>
    </source>
</evidence>
<evidence type="ECO:0000256" key="2">
    <source>
        <dbReference type="ARBA" id="ARBA00011006"/>
    </source>
</evidence>
<comment type="similarity">
    <text evidence="2">Belongs to the UPF0410 family.</text>
</comment>
<gene>
    <name evidence="8" type="ORF">IDM48_08140</name>
</gene>
<accession>A0A7H2BI67</accession>
<dbReference type="RefSeq" id="WP_190616887.1">
    <property type="nucleotide sequence ID" value="NZ_CP061538.1"/>
</dbReference>
<dbReference type="EMBL" id="CP061538">
    <property type="protein sequence ID" value="QNV39363.1"/>
    <property type="molecule type" value="Genomic_DNA"/>
</dbReference>
<keyword evidence="4 7" id="KW-0812">Transmembrane</keyword>
<dbReference type="AlphaFoldDB" id="A0A7H2BI67"/>
<dbReference type="Pfam" id="PF04226">
    <property type="entry name" value="Transgly_assoc"/>
    <property type="match status" value="1"/>
</dbReference>
<keyword evidence="9" id="KW-1185">Reference proteome</keyword>
<evidence type="ECO:0000256" key="3">
    <source>
        <dbReference type="ARBA" id="ARBA00022475"/>
    </source>
</evidence>
<name>A0A7H2BI67_9MICC</name>
<feature type="transmembrane region" description="Helical" evidence="7">
    <location>
        <begin position="62"/>
        <end position="80"/>
    </location>
</feature>
<evidence type="ECO:0000256" key="7">
    <source>
        <dbReference type="SAM" id="Phobius"/>
    </source>
</evidence>
<feature type="transmembrane region" description="Helical" evidence="7">
    <location>
        <begin position="27"/>
        <end position="50"/>
    </location>
</feature>
<sequence length="87" mass="8899">MSILSWIILGLIAGALAKLIMPGKQGGGILTTMVLGIIGAFLGGLIGNFIPGLSNGINQISIGTIITSIIGALIVLFIWGKLVANKR</sequence>
<organism evidence="8 9">
    <name type="scientific">Rothia amarae</name>
    <dbReference type="NCBI Taxonomy" id="169480"/>
    <lineage>
        <taxon>Bacteria</taxon>
        <taxon>Bacillati</taxon>
        <taxon>Actinomycetota</taxon>
        <taxon>Actinomycetes</taxon>
        <taxon>Micrococcales</taxon>
        <taxon>Micrococcaceae</taxon>
        <taxon>Rothia</taxon>
    </lineage>
</organism>
<dbReference type="PANTHER" id="PTHR33884">
    <property type="entry name" value="UPF0410 PROTEIN YMGE"/>
    <property type="match status" value="1"/>
</dbReference>